<dbReference type="RefSeq" id="WP_310884813.1">
    <property type="nucleotide sequence ID" value="NZ_CP121646.1"/>
</dbReference>
<keyword evidence="1" id="KW-0732">Signal</keyword>
<feature type="chain" id="PRO_5046330346" evidence="1">
    <location>
        <begin position="20"/>
        <end position="83"/>
    </location>
</feature>
<reference evidence="2 3" key="1">
    <citation type="submission" date="2023-04" db="EMBL/GenBank/DDBJ databases">
        <title>Australian commercial rhizobial inoculants.</title>
        <authorList>
            <person name="Kohlmeier M.G."/>
            <person name="O'Hara G.W."/>
            <person name="Colombi E."/>
            <person name="Ramsay J.P."/>
            <person name="Terpolilli J."/>
        </authorList>
    </citation>
    <scope>NUCLEOTIDE SEQUENCE [LARGE SCALE GENOMIC DNA]</scope>
    <source>
        <strain evidence="2 3">CB627</strain>
    </source>
</reference>
<proteinExistence type="predicted"/>
<evidence type="ECO:0000256" key="1">
    <source>
        <dbReference type="SAM" id="SignalP"/>
    </source>
</evidence>
<evidence type="ECO:0000313" key="3">
    <source>
        <dbReference type="Proteomes" id="UP001221546"/>
    </source>
</evidence>
<organism evidence="2 3">
    <name type="scientific">Bradyrhizobium brasilense</name>
    <dbReference type="NCBI Taxonomy" id="1419277"/>
    <lineage>
        <taxon>Bacteria</taxon>
        <taxon>Pseudomonadati</taxon>
        <taxon>Pseudomonadota</taxon>
        <taxon>Alphaproteobacteria</taxon>
        <taxon>Hyphomicrobiales</taxon>
        <taxon>Nitrobacteraceae</taxon>
        <taxon>Bradyrhizobium</taxon>
    </lineage>
</organism>
<evidence type="ECO:0000313" key="2">
    <source>
        <dbReference type="EMBL" id="WFU61142.1"/>
    </source>
</evidence>
<gene>
    <name evidence="2" type="ORF">QA636_26860</name>
</gene>
<dbReference type="Proteomes" id="UP001221546">
    <property type="component" value="Chromosome"/>
</dbReference>
<dbReference type="EMBL" id="CP121646">
    <property type="protein sequence ID" value="WFU61142.1"/>
    <property type="molecule type" value="Genomic_DNA"/>
</dbReference>
<keyword evidence="3" id="KW-1185">Reference proteome</keyword>
<accession>A0ABY8J6U9</accession>
<sequence>MKSGIALLALILAALPAIARQQEKPKRLIDEHRPGVTYEDCVQRCDACMGHRNEACIANYCRGYERRKPGAKPLPIVCPSYGG</sequence>
<protein>
    <submittedName>
        <fullName evidence="2">Uncharacterized protein</fullName>
    </submittedName>
</protein>
<name>A0ABY8J6U9_9BRAD</name>
<feature type="signal peptide" evidence="1">
    <location>
        <begin position="1"/>
        <end position="19"/>
    </location>
</feature>